<proteinExistence type="predicted"/>
<name>A0A7T5UHS7_9BACT</name>
<reference evidence="1 2" key="1">
    <citation type="submission" date="2020-07" db="EMBL/GenBank/DDBJ databases">
        <title>Huge and variable diversity of episymbiotic CPR bacteria and DPANN archaea in groundwater ecosystems.</title>
        <authorList>
            <person name="He C.Y."/>
            <person name="Keren R."/>
            <person name="Whittaker M."/>
            <person name="Farag I.F."/>
            <person name="Doudna J."/>
            <person name="Cate J.H.D."/>
            <person name="Banfield J.F."/>
        </authorList>
    </citation>
    <scope>NUCLEOTIDE SEQUENCE [LARGE SCALE GENOMIC DNA]</scope>
    <source>
        <strain evidence="1">NC_groundwater_70_Ag_B-0.1um_54_66</strain>
    </source>
</reference>
<protein>
    <submittedName>
        <fullName evidence="1">Uncharacterized protein</fullName>
    </submittedName>
</protein>
<evidence type="ECO:0000313" key="1">
    <source>
        <dbReference type="EMBL" id="QQG37231.1"/>
    </source>
</evidence>
<evidence type="ECO:0000313" key="2">
    <source>
        <dbReference type="Proteomes" id="UP000595362"/>
    </source>
</evidence>
<dbReference type="EMBL" id="CP066681">
    <property type="protein sequence ID" value="QQG37231.1"/>
    <property type="molecule type" value="Genomic_DNA"/>
</dbReference>
<dbReference type="AlphaFoldDB" id="A0A7T5UHS7"/>
<dbReference type="Proteomes" id="UP000595362">
    <property type="component" value="Chromosome"/>
</dbReference>
<organism evidence="1 2">
    <name type="scientific">Micavibrio aeruginosavorus</name>
    <dbReference type="NCBI Taxonomy" id="349221"/>
    <lineage>
        <taxon>Bacteria</taxon>
        <taxon>Pseudomonadati</taxon>
        <taxon>Bdellovibrionota</taxon>
        <taxon>Bdellovibrionia</taxon>
        <taxon>Bdellovibrionales</taxon>
        <taxon>Pseudobdellovibrionaceae</taxon>
        <taxon>Micavibrio</taxon>
    </lineage>
</organism>
<gene>
    <name evidence="1" type="ORF">HYS17_05575</name>
</gene>
<accession>A0A7T5UHS7</accession>
<sequence>MKHFFKENFVLVAGITLPLALALVFFIATRVSVMGVEKPTTAVIFTTGYYQRTAGYNFQVENGQLTFSYSNPAQDYNQEKPRLFIYEPDKDASREIELPSLDTKEGSSAIIEETGQNIDTKEQSPDGFTFEAAYSSGRSNIMTDIFGGGSRYRDNCVLRKGGYRHDVPQARDYSCRFIGWYTE</sequence>